<keyword evidence="1" id="KW-0472">Membrane</keyword>
<dbReference type="RefSeq" id="WP_075641690.1">
    <property type="nucleotide sequence ID" value="NZ_MKIM01000032.1"/>
</dbReference>
<organism evidence="3 4">
    <name type="scientific">Rhizobium oryziradicis</name>
    <dbReference type="NCBI Taxonomy" id="1867956"/>
    <lineage>
        <taxon>Bacteria</taxon>
        <taxon>Pseudomonadati</taxon>
        <taxon>Pseudomonadota</taxon>
        <taxon>Alphaproteobacteria</taxon>
        <taxon>Hyphomicrobiales</taxon>
        <taxon>Rhizobiaceae</taxon>
        <taxon>Rhizobium/Agrobacterium group</taxon>
        <taxon>Rhizobium</taxon>
    </lineage>
</organism>
<dbReference type="InterPro" id="IPR009936">
    <property type="entry name" value="DUF1468"/>
</dbReference>
<feature type="transmembrane region" description="Helical" evidence="1">
    <location>
        <begin position="81"/>
        <end position="99"/>
    </location>
</feature>
<evidence type="ECO:0000313" key="3">
    <source>
        <dbReference type="EMBL" id="OLP42532.1"/>
    </source>
</evidence>
<protein>
    <recommendedName>
        <fullName evidence="2">DUF1468 domain-containing protein</fullName>
    </recommendedName>
</protein>
<dbReference type="Proteomes" id="UP000186894">
    <property type="component" value="Unassembled WGS sequence"/>
</dbReference>
<keyword evidence="4" id="KW-1185">Reference proteome</keyword>
<comment type="caution">
    <text evidence="3">The sequence shown here is derived from an EMBL/GenBank/DDBJ whole genome shotgun (WGS) entry which is preliminary data.</text>
</comment>
<dbReference type="AlphaFoldDB" id="A0A1Q8ZL73"/>
<dbReference type="Pfam" id="PF07331">
    <property type="entry name" value="TctB"/>
    <property type="match status" value="1"/>
</dbReference>
<name>A0A1Q8ZL73_9HYPH</name>
<evidence type="ECO:0000259" key="2">
    <source>
        <dbReference type="Pfam" id="PF07331"/>
    </source>
</evidence>
<feature type="transmembrane region" description="Helical" evidence="1">
    <location>
        <begin position="42"/>
        <end position="61"/>
    </location>
</feature>
<dbReference type="EMBL" id="MKIM01000032">
    <property type="protein sequence ID" value="OLP42532.1"/>
    <property type="molecule type" value="Genomic_DNA"/>
</dbReference>
<accession>A0A1Q8ZL73</accession>
<reference evidence="3 4" key="1">
    <citation type="submission" date="2016-09" db="EMBL/GenBank/DDBJ databases">
        <title>Rhizobium oryziradicis sp. nov., isolated from the root of rice.</title>
        <authorList>
            <person name="Zhao J."/>
            <person name="Zhang X."/>
        </authorList>
    </citation>
    <scope>NUCLEOTIDE SEQUENCE [LARGE SCALE GENOMIC DNA]</scope>
    <source>
        <strain evidence="3 4">N19</strain>
    </source>
</reference>
<sequence>MSTPQTTRRPGELVFTILLLAASTFMLWQAYAISGFESLSSAGAFPMAMTAIMVGSIAYVLAKLFRRAAPAHLVLRLKTEIMPRTVVVFSVIIVAYSLVLETLGFVIASFVFLLVSIWFLEGGRFKRALLFSVVSIVCVYIVFRLIFQVVLPEGLIPEREIIAAIQDLLAGRH</sequence>
<feature type="domain" description="DUF1468" evidence="2">
    <location>
        <begin position="17"/>
        <end position="152"/>
    </location>
</feature>
<dbReference type="OrthoDB" id="8907787at2"/>
<keyword evidence="1" id="KW-0812">Transmembrane</keyword>
<evidence type="ECO:0000313" key="4">
    <source>
        <dbReference type="Proteomes" id="UP000186894"/>
    </source>
</evidence>
<proteinExistence type="predicted"/>
<gene>
    <name evidence="3" type="ORF">BJF95_23375</name>
</gene>
<feature type="transmembrane region" description="Helical" evidence="1">
    <location>
        <begin position="128"/>
        <end position="147"/>
    </location>
</feature>
<keyword evidence="1" id="KW-1133">Transmembrane helix</keyword>
<evidence type="ECO:0000256" key="1">
    <source>
        <dbReference type="SAM" id="Phobius"/>
    </source>
</evidence>
<dbReference type="STRING" id="1867956.BJF95_23375"/>